<proteinExistence type="predicted"/>
<protein>
    <submittedName>
        <fullName evidence="1">Uncharacterized protein</fullName>
    </submittedName>
</protein>
<sequence length="111" mass="12530">MLYIHVVRIVDQLLSSPGLSSAKKYTLHNQGRVVCYEDIPLLAGFPGARLPVIFDSIPAGCNDHTKLLQRMDHVKTKVANLKNKYGDDDQEWDETLEAYEEMMQKAAALKL</sequence>
<comment type="caution">
    <text evidence="1">The sequence shown here is derived from an EMBL/GenBank/DDBJ whole genome shotgun (WGS) entry which is preliminary data.</text>
</comment>
<name>A0A921UI32_SORBI</name>
<reference evidence="1" key="2">
    <citation type="submission" date="2020-10" db="EMBL/GenBank/DDBJ databases">
        <authorList>
            <person name="Cooper E.A."/>
            <person name="Brenton Z.W."/>
            <person name="Flinn B.S."/>
            <person name="Jenkins J."/>
            <person name="Shu S."/>
            <person name="Flowers D."/>
            <person name="Luo F."/>
            <person name="Wang Y."/>
            <person name="Xia P."/>
            <person name="Barry K."/>
            <person name="Daum C."/>
            <person name="Lipzen A."/>
            <person name="Yoshinaga Y."/>
            <person name="Schmutz J."/>
            <person name="Saski C."/>
            <person name="Vermerris W."/>
            <person name="Kresovich S."/>
        </authorList>
    </citation>
    <scope>NUCLEOTIDE SEQUENCE</scope>
</reference>
<gene>
    <name evidence="1" type="ORF">BDA96_04G147900</name>
</gene>
<dbReference type="EMBL" id="CM027683">
    <property type="protein sequence ID" value="KAG0532933.1"/>
    <property type="molecule type" value="Genomic_DNA"/>
</dbReference>
<evidence type="ECO:0000313" key="2">
    <source>
        <dbReference type="Proteomes" id="UP000807115"/>
    </source>
</evidence>
<reference evidence="1" key="1">
    <citation type="journal article" date="2019" name="BMC Genomics">
        <title>A new reference genome for Sorghum bicolor reveals high levels of sequence similarity between sweet and grain genotypes: implications for the genetics of sugar metabolism.</title>
        <authorList>
            <person name="Cooper E.A."/>
            <person name="Brenton Z.W."/>
            <person name="Flinn B.S."/>
            <person name="Jenkins J."/>
            <person name="Shu S."/>
            <person name="Flowers D."/>
            <person name="Luo F."/>
            <person name="Wang Y."/>
            <person name="Xia P."/>
            <person name="Barry K."/>
            <person name="Daum C."/>
            <person name="Lipzen A."/>
            <person name="Yoshinaga Y."/>
            <person name="Schmutz J."/>
            <person name="Saski C."/>
            <person name="Vermerris W."/>
            <person name="Kresovich S."/>
        </authorList>
    </citation>
    <scope>NUCLEOTIDE SEQUENCE</scope>
</reference>
<organism evidence="1 2">
    <name type="scientific">Sorghum bicolor</name>
    <name type="common">Sorghum</name>
    <name type="synonym">Sorghum vulgare</name>
    <dbReference type="NCBI Taxonomy" id="4558"/>
    <lineage>
        <taxon>Eukaryota</taxon>
        <taxon>Viridiplantae</taxon>
        <taxon>Streptophyta</taxon>
        <taxon>Embryophyta</taxon>
        <taxon>Tracheophyta</taxon>
        <taxon>Spermatophyta</taxon>
        <taxon>Magnoliopsida</taxon>
        <taxon>Liliopsida</taxon>
        <taxon>Poales</taxon>
        <taxon>Poaceae</taxon>
        <taxon>PACMAD clade</taxon>
        <taxon>Panicoideae</taxon>
        <taxon>Andropogonodae</taxon>
        <taxon>Andropogoneae</taxon>
        <taxon>Sorghinae</taxon>
        <taxon>Sorghum</taxon>
    </lineage>
</organism>
<accession>A0A921UI32</accession>
<evidence type="ECO:0000313" key="1">
    <source>
        <dbReference type="EMBL" id="KAG0532933.1"/>
    </source>
</evidence>
<dbReference type="AlphaFoldDB" id="A0A921UI32"/>
<dbReference type="Proteomes" id="UP000807115">
    <property type="component" value="Chromosome 4"/>
</dbReference>